<sequence length="158" mass="18224">MPNVVPKGPTRYLLPEDQLMLSCDKQIQEKHHYRGFMLSFLTVDLAISHIMGELSRECEKRLASLIDTAKKLQLAEDLYTSEAYRNIPADIRRQHTFVVDDNNAQQALSHALAVADHSLCFHELLLESTRTPELRELLEQLVDQKRNACRIIEEIREA</sequence>
<dbReference type="RefSeq" id="WP_133481574.1">
    <property type="nucleotide sequence ID" value="NZ_SNWH01000002.1"/>
</dbReference>
<name>A0A4R6I118_9GAMM</name>
<keyword evidence="2" id="KW-1185">Reference proteome</keyword>
<dbReference type="AlphaFoldDB" id="A0A4R6I118"/>
<protein>
    <recommendedName>
        <fullName evidence="3">Ferritin-like metal-binding protein YciE</fullName>
    </recommendedName>
</protein>
<evidence type="ECO:0000313" key="1">
    <source>
        <dbReference type="EMBL" id="TDO15202.1"/>
    </source>
</evidence>
<dbReference type="EMBL" id="SNWH01000002">
    <property type="protein sequence ID" value="TDO15202.1"/>
    <property type="molecule type" value="Genomic_DNA"/>
</dbReference>
<proteinExistence type="predicted"/>
<comment type="caution">
    <text evidence="1">The sequence shown here is derived from an EMBL/GenBank/DDBJ whole genome shotgun (WGS) entry which is preliminary data.</text>
</comment>
<accession>A0A4R6I118</accession>
<gene>
    <name evidence="1" type="ORF">DFO68_10233</name>
</gene>
<dbReference type="OrthoDB" id="6161818at2"/>
<dbReference type="Proteomes" id="UP000295150">
    <property type="component" value="Unassembled WGS sequence"/>
</dbReference>
<evidence type="ECO:0000313" key="2">
    <source>
        <dbReference type="Proteomes" id="UP000295150"/>
    </source>
</evidence>
<reference evidence="1 2" key="1">
    <citation type="submission" date="2019-03" db="EMBL/GenBank/DDBJ databases">
        <title>Freshwater and sediment microbial communities from various areas in North America, analyzing microbe dynamics in response to fracking.</title>
        <authorList>
            <person name="Lamendella R."/>
        </authorList>
    </citation>
    <scope>NUCLEOTIDE SEQUENCE [LARGE SCALE GENOMIC DNA]</scope>
    <source>
        <strain evidence="1 2">1_TX</strain>
    </source>
</reference>
<evidence type="ECO:0008006" key="3">
    <source>
        <dbReference type="Google" id="ProtNLM"/>
    </source>
</evidence>
<organism evidence="1 2">
    <name type="scientific">Halomonas ventosae</name>
    <dbReference type="NCBI Taxonomy" id="229007"/>
    <lineage>
        <taxon>Bacteria</taxon>
        <taxon>Pseudomonadati</taxon>
        <taxon>Pseudomonadota</taxon>
        <taxon>Gammaproteobacteria</taxon>
        <taxon>Oceanospirillales</taxon>
        <taxon>Halomonadaceae</taxon>
        <taxon>Halomonas</taxon>
    </lineage>
</organism>